<dbReference type="Gene3D" id="3.10.540.10">
    <property type="entry name" value="duf1285 like domain"/>
    <property type="match status" value="1"/>
</dbReference>
<organism evidence="3 4">
    <name type="scientific">Kiloniella litopenaei</name>
    <dbReference type="NCBI Taxonomy" id="1549748"/>
    <lineage>
        <taxon>Bacteria</taxon>
        <taxon>Pseudomonadati</taxon>
        <taxon>Pseudomonadota</taxon>
        <taxon>Alphaproteobacteria</taxon>
        <taxon>Rhodospirillales</taxon>
        <taxon>Kiloniellaceae</taxon>
        <taxon>Kiloniella</taxon>
    </lineage>
</organism>
<dbReference type="InterPro" id="IPR010707">
    <property type="entry name" value="DUF1285"/>
</dbReference>
<dbReference type="AlphaFoldDB" id="A0A0M2RDU4"/>
<dbReference type="Gene3D" id="2.30.270.10">
    <property type="entry name" value="duf1285 protein"/>
    <property type="match status" value="1"/>
</dbReference>
<dbReference type="PATRIC" id="fig|1549748.8.peg.2389"/>
<sequence>MTDYRDTPNQSDLVEAVRQMPITSHVDMRIDRNGVWYHEGREIERKALARLFSTVLKRDDAGKYWLVTPVEKAQIGVEDVPFTIVELKSVGQGEEQVLSFRNNMDQWFDLDKDHPIRIDYKDGSDEPSPYILVRDNLEARILRNVYYQLVDLADLKGEDVGVWSSGVFYVLGKGL</sequence>
<dbReference type="EMBL" id="LANI01000003">
    <property type="protein sequence ID" value="KKJ77723.1"/>
    <property type="molecule type" value="Genomic_DNA"/>
</dbReference>
<name>A0A0M2RDU4_9PROT</name>
<dbReference type="PIRSF" id="PIRSF029557">
    <property type="entry name" value="UCP029557"/>
    <property type="match status" value="1"/>
</dbReference>
<dbReference type="STRING" id="1549748.WH95_04545"/>
<dbReference type="Pfam" id="PF06938">
    <property type="entry name" value="DUF1285_N"/>
    <property type="match status" value="1"/>
</dbReference>
<dbReference type="RefSeq" id="WP_046503627.1">
    <property type="nucleotide sequence ID" value="NZ_LANI01000003.1"/>
</dbReference>
<evidence type="ECO:0000313" key="4">
    <source>
        <dbReference type="Proteomes" id="UP000034491"/>
    </source>
</evidence>
<proteinExistence type="predicted"/>
<dbReference type="InterPro" id="IPR023361">
    <property type="entry name" value="DUF1285_beta_roll_sf"/>
</dbReference>
<reference evidence="3 4" key="1">
    <citation type="submission" date="2015-03" db="EMBL/GenBank/DDBJ databases">
        <title>Genome sequence of Kiloniella sp. P1-1, isolated from the gut microflora of Pacific white shrimp, Penaeus vannamei.</title>
        <authorList>
            <person name="Shao Z."/>
            <person name="Wang L."/>
            <person name="Li X."/>
        </authorList>
    </citation>
    <scope>NUCLEOTIDE SEQUENCE [LARGE SCALE GENOMIC DNA]</scope>
    <source>
        <strain evidence="3 4">P1-1</strain>
    </source>
</reference>
<dbReference type="InterPro" id="IPR048342">
    <property type="entry name" value="DUF1285_C"/>
</dbReference>
<feature type="domain" description="DUF1285" evidence="1">
    <location>
        <begin position="23"/>
        <end position="80"/>
    </location>
</feature>
<dbReference type="InterPro" id="IPR048341">
    <property type="entry name" value="DUF1285_N"/>
</dbReference>
<keyword evidence="4" id="KW-1185">Reference proteome</keyword>
<feature type="domain" description="DUF1285" evidence="2">
    <location>
        <begin position="81"/>
        <end position="171"/>
    </location>
</feature>
<dbReference type="OrthoDB" id="3078366at2"/>
<comment type="caution">
    <text evidence="3">The sequence shown here is derived from an EMBL/GenBank/DDBJ whole genome shotgun (WGS) entry which is preliminary data.</text>
</comment>
<dbReference type="Proteomes" id="UP000034491">
    <property type="component" value="Unassembled WGS sequence"/>
</dbReference>
<gene>
    <name evidence="3" type="ORF">WH95_04545</name>
</gene>
<accession>A0A0M2RDU4</accession>
<evidence type="ECO:0000313" key="3">
    <source>
        <dbReference type="EMBL" id="KKJ77723.1"/>
    </source>
</evidence>
<evidence type="ECO:0000259" key="1">
    <source>
        <dbReference type="Pfam" id="PF06938"/>
    </source>
</evidence>
<protein>
    <submittedName>
        <fullName evidence="3">Proteophosphoglycan</fullName>
    </submittedName>
</protein>
<dbReference type="Pfam" id="PF21028">
    <property type="entry name" value="DUF1285_C"/>
    <property type="match status" value="1"/>
</dbReference>
<evidence type="ECO:0000259" key="2">
    <source>
        <dbReference type="Pfam" id="PF21028"/>
    </source>
</evidence>